<gene>
    <name evidence="1" type="ORF">S12H4_30764</name>
</gene>
<feature type="non-terminal residue" evidence="1">
    <location>
        <position position="1"/>
    </location>
</feature>
<organism evidence="1">
    <name type="scientific">marine sediment metagenome</name>
    <dbReference type="NCBI Taxonomy" id="412755"/>
    <lineage>
        <taxon>unclassified sequences</taxon>
        <taxon>metagenomes</taxon>
        <taxon>ecological metagenomes</taxon>
    </lineage>
</organism>
<comment type="caution">
    <text evidence="1">The sequence shown here is derived from an EMBL/GenBank/DDBJ whole genome shotgun (WGS) entry which is preliminary data.</text>
</comment>
<dbReference type="EMBL" id="BARW01017884">
    <property type="protein sequence ID" value="GAI92494.1"/>
    <property type="molecule type" value="Genomic_DNA"/>
</dbReference>
<accession>X1UJH6</accession>
<protein>
    <submittedName>
        <fullName evidence="1">Uncharacterized protein</fullName>
    </submittedName>
</protein>
<reference evidence="1" key="1">
    <citation type="journal article" date="2014" name="Front. Microbiol.">
        <title>High frequency of phylogenetically diverse reductive dehalogenase-homologous genes in deep subseafloor sedimentary metagenomes.</title>
        <authorList>
            <person name="Kawai M."/>
            <person name="Futagami T."/>
            <person name="Toyoda A."/>
            <person name="Takaki Y."/>
            <person name="Nishi S."/>
            <person name="Hori S."/>
            <person name="Arai W."/>
            <person name="Tsubouchi T."/>
            <person name="Morono Y."/>
            <person name="Uchiyama I."/>
            <person name="Ito T."/>
            <person name="Fujiyama A."/>
            <person name="Inagaki F."/>
            <person name="Takami H."/>
        </authorList>
    </citation>
    <scope>NUCLEOTIDE SEQUENCE</scope>
    <source>
        <strain evidence="1">Expedition CK06-06</strain>
    </source>
</reference>
<name>X1UJH6_9ZZZZ</name>
<sequence length="60" mass="6889">GDGPIKIEAQGPSGTRYFLEITFVATSDREFTMLGKIYNGDSRQYPIWEEKLELIFNDDD</sequence>
<evidence type="ECO:0000313" key="1">
    <source>
        <dbReference type="EMBL" id="GAI92494.1"/>
    </source>
</evidence>
<proteinExistence type="predicted"/>
<dbReference type="AlphaFoldDB" id="X1UJH6"/>